<sequence length="196" mass="23131">MELISIELSEKELLVLHTTITDWNNYLEKICTKDTFGQERRKTGGPGQIVEIDKSLFTKRKNNAGRIPPQWVLGRIFRNTKNTFLLAILNRDTVCLLKCIEENVNEDSVIYFDCWKTYKSDELRRADFFLFQTESQVHFQGSRNQHSYADGIQKKKKKKKEQVTSCYHQTFAIIFGRICVEKKTESEWKRFIRVGH</sequence>
<feature type="non-terminal residue" evidence="1">
    <location>
        <position position="196"/>
    </location>
</feature>
<accession>A0A087UT20</accession>
<dbReference type="OrthoDB" id="6409943at2759"/>
<dbReference type="EMBL" id="KK121463">
    <property type="protein sequence ID" value="KFM80509.1"/>
    <property type="molecule type" value="Genomic_DNA"/>
</dbReference>
<dbReference type="PANTHER" id="PTHR47163:SF2">
    <property type="entry name" value="SI:DKEY-17M8.2"/>
    <property type="match status" value="1"/>
</dbReference>
<evidence type="ECO:0008006" key="3">
    <source>
        <dbReference type="Google" id="ProtNLM"/>
    </source>
</evidence>
<dbReference type="STRING" id="407821.A0A087UT20"/>
<dbReference type="AlphaFoldDB" id="A0A087UT20"/>
<evidence type="ECO:0000313" key="2">
    <source>
        <dbReference type="Proteomes" id="UP000054359"/>
    </source>
</evidence>
<dbReference type="Proteomes" id="UP000054359">
    <property type="component" value="Unassembled WGS sequence"/>
</dbReference>
<reference evidence="1 2" key="1">
    <citation type="submission" date="2013-11" db="EMBL/GenBank/DDBJ databases">
        <title>Genome sequencing of Stegodyphus mimosarum.</title>
        <authorList>
            <person name="Bechsgaard J."/>
        </authorList>
    </citation>
    <scope>NUCLEOTIDE SEQUENCE [LARGE SCALE GENOMIC DNA]</scope>
</reference>
<organism evidence="1 2">
    <name type="scientific">Stegodyphus mimosarum</name>
    <name type="common">African social velvet spider</name>
    <dbReference type="NCBI Taxonomy" id="407821"/>
    <lineage>
        <taxon>Eukaryota</taxon>
        <taxon>Metazoa</taxon>
        <taxon>Ecdysozoa</taxon>
        <taxon>Arthropoda</taxon>
        <taxon>Chelicerata</taxon>
        <taxon>Arachnida</taxon>
        <taxon>Araneae</taxon>
        <taxon>Araneomorphae</taxon>
        <taxon>Entelegynae</taxon>
        <taxon>Eresoidea</taxon>
        <taxon>Eresidae</taxon>
        <taxon>Stegodyphus</taxon>
    </lineage>
</organism>
<proteinExistence type="predicted"/>
<evidence type="ECO:0000313" key="1">
    <source>
        <dbReference type="EMBL" id="KFM80509.1"/>
    </source>
</evidence>
<dbReference type="PANTHER" id="PTHR47163">
    <property type="entry name" value="DDE_TNP_IS1595 DOMAIN-CONTAINING PROTEIN"/>
    <property type="match status" value="1"/>
</dbReference>
<gene>
    <name evidence="1" type="ORF">X975_16612</name>
</gene>
<keyword evidence="2" id="KW-1185">Reference proteome</keyword>
<name>A0A087UT20_STEMI</name>
<protein>
    <recommendedName>
        <fullName evidence="3">ISXO2-like transposase domain-containing protein</fullName>
    </recommendedName>
</protein>
<dbReference type="InterPro" id="IPR053164">
    <property type="entry name" value="IS1016-like_transposase"/>
</dbReference>